<evidence type="ECO:0000256" key="3">
    <source>
        <dbReference type="ARBA" id="ARBA00022485"/>
    </source>
</evidence>
<feature type="domain" description="4Fe-4S ferredoxin-type" evidence="7">
    <location>
        <begin position="267"/>
        <end position="296"/>
    </location>
</feature>
<dbReference type="OrthoDB" id="9672at2"/>
<dbReference type="KEGG" id="ddl:Desdi_2358"/>
<keyword evidence="5" id="KW-0408">Iron</keyword>
<keyword evidence="3" id="KW-0004">4Fe-4S</keyword>
<dbReference type="Gene3D" id="3.30.70.20">
    <property type="match status" value="2"/>
</dbReference>
<feature type="domain" description="4Fe-4S ferredoxin-type" evidence="7">
    <location>
        <begin position="39"/>
        <end position="69"/>
    </location>
</feature>
<gene>
    <name evidence="8" type="ordered locus">Desdi_2358</name>
</gene>
<dbReference type="GO" id="GO:0046872">
    <property type="term" value="F:metal ion binding"/>
    <property type="evidence" value="ECO:0007669"/>
    <property type="project" value="UniProtKB-KW"/>
</dbReference>
<protein>
    <recommendedName>
        <fullName evidence="2">Ferredoxin</fullName>
    </recommendedName>
</protein>
<dbReference type="HOGENOM" id="CLU_048087_1_0_9"/>
<dbReference type="RefSeq" id="WP_015262755.1">
    <property type="nucleotide sequence ID" value="NC_019903.1"/>
</dbReference>
<evidence type="ECO:0000256" key="5">
    <source>
        <dbReference type="ARBA" id="ARBA00023004"/>
    </source>
</evidence>
<accession>L0F996</accession>
<dbReference type="InterPro" id="IPR050157">
    <property type="entry name" value="PSI_iron-sulfur_center"/>
</dbReference>
<evidence type="ECO:0000256" key="2">
    <source>
        <dbReference type="ARBA" id="ARBA00013529"/>
    </source>
</evidence>
<keyword evidence="6" id="KW-0411">Iron-sulfur</keyword>
<evidence type="ECO:0000256" key="6">
    <source>
        <dbReference type="ARBA" id="ARBA00023014"/>
    </source>
</evidence>
<evidence type="ECO:0000259" key="7">
    <source>
        <dbReference type="PROSITE" id="PS51379"/>
    </source>
</evidence>
<dbReference type="Pfam" id="PF12838">
    <property type="entry name" value="Fer4_7"/>
    <property type="match status" value="1"/>
</dbReference>
<dbReference type="InterPro" id="IPR017896">
    <property type="entry name" value="4Fe4S_Fe-S-bd"/>
</dbReference>
<evidence type="ECO:0000313" key="8">
    <source>
        <dbReference type="EMBL" id="AGA69782.1"/>
    </source>
</evidence>
<dbReference type="Proteomes" id="UP000010797">
    <property type="component" value="Chromosome"/>
</dbReference>
<evidence type="ECO:0000256" key="1">
    <source>
        <dbReference type="ARBA" id="ARBA00003532"/>
    </source>
</evidence>
<keyword evidence="9" id="KW-1185">Reference proteome</keyword>
<evidence type="ECO:0000256" key="4">
    <source>
        <dbReference type="ARBA" id="ARBA00022723"/>
    </source>
</evidence>
<dbReference type="Pfam" id="PF00037">
    <property type="entry name" value="Fer4"/>
    <property type="match status" value="1"/>
</dbReference>
<organism evidence="8 9">
    <name type="scientific">Desulfitobacterium dichloroeliminans (strain LMG P-21439 / DCA1)</name>
    <dbReference type="NCBI Taxonomy" id="871963"/>
    <lineage>
        <taxon>Bacteria</taxon>
        <taxon>Bacillati</taxon>
        <taxon>Bacillota</taxon>
        <taxon>Clostridia</taxon>
        <taxon>Eubacteriales</taxon>
        <taxon>Desulfitobacteriaceae</taxon>
        <taxon>Desulfitobacterium</taxon>
    </lineage>
</organism>
<keyword evidence="4" id="KW-0479">Metal-binding</keyword>
<dbReference type="PROSITE" id="PS51379">
    <property type="entry name" value="4FE4S_FER_2"/>
    <property type="match status" value="3"/>
</dbReference>
<proteinExistence type="predicted"/>
<dbReference type="PROSITE" id="PS00198">
    <property type="entry name" value="4FE4S_FER_1"/>
    <property type="match status" value="2"/>
</dbReference>
<dbReference type="PANTHER" id="PTHR24960">
    <property type="entry name" value="PHOTOSYSTEM I IRON-SULFUR CENTER-RELATED"/>
    <property type="match status" value="1"/>
</dbReference>
<reference evidence="9" key="1">
    <citation type="submission" date="2012-02" db="EMBL/GenBank/DDBJ databases">
        <title>Complete sequence of Desulfitobacterium dichloroeliminans LMG P-21439.</title>
        <authorList>
            <person name="Lucas S."/>
            <person name="Han J."/>
            <person name="Lapidus A."/>
            <person name="Cheng J.-F."/>
            <person name="Goodwin L."/>
            <person name="Pitluck S."/>
            <person name="Peters L."/>
            <person name="Ovchinnikova G."/>
            <person name="Teshima H."/>
            <person name="Detter J.C."/>
            <person name="Han C."/>
            <person name="Tapia R."/>
            <person name="Land M."/>
            <person name="Hauser L."/>
            <person name="Kyrpides N."/>
            <person name="Ivanova N."/>
            <person name="Pagani I."/>
            <person name="Kruse T."/>
            <person name="de Vos W.M."/>
            <person name="Boon N."/>
            <person name="Smidt H."/>
            <person name="Woyke T."/>
        </authorList>
    </citation>
    <scope>NUCLEOTIDE SEQUENCE [LARGE SCALE GENOMIC DNA]</scope>
    <source>
        <strain evidence="9">LMG P-21439 / DCA1</strain>
    </source>
</reference>
<sequence>MLNTCQMVYHHKNCLNTKRPYAKPCRLCIDACPHQAISEYREIDSKRCTECGACMAVCPSDGIVDRYTDLFHQYIEGTQGDIILNCPQAASLGFEISCLGAIDHDLWLTLLHLAKERKITIHTGKCVECPDKKACALSVKIFKEIHEDWPDHPQVMIKVSHDQPVEDATASGKVSQASLPKTQSVEKKGWREKGWEKLEDILPGLTADEAYLIPRTRELLVRQMAACSQDKIPLPALQVRDGCTSCGVCVAICPQAALTKKEDGDELSLIYEPYKCVRCQRCVNICNPKALGFAKKQLSHRHFTGKILLHKGSPKHCVRCGKQVFDNAEPPLCIACASSKSDSIFST</sequence>
<feature type="domain" description="4Fe-4S ferredoxin-type" evidence="7">
    <location>
        <begin position="233"/>
        <end position="263"/>
    </location>
</feature>
<dbReference type="STRING" id="871963.Desdi_2358"/>
<dbReference type="GO" id="GO:0051539">
    <property type="term" value="F:4 iron, 4 sulfur cluster binding"/>
    <property type="evidence" value="ECO:0007669"/>
    <property type="project" value="UniProtKB-KW"/>
</dbReference>
<comment type="function">
    <text evidence="1">Ferredoxins are iron-sulfur proteins that transfer electrons in a wide variety of metabolic reactions.</text>
</comment>
<dbReference type="eggNOG" id="COG1143">
    <property type="taxonomic scope" value="Bacteria"/>
</dbReference>
<dbReference type="SUPFAM" id="SSF54862">
    <property type="entry name" value="4Fe-4S ferredoxins"/>
    <property type="match status" value="2"/>
</dbReference>
<dbReference type="AlphaFoldDB" id="L0F996"/>
<dbReference type="EMBL" id="CP003344">
    <property type="protein sequence ID" value="AGA69782.1"/>
    <property type="molecule type" value="Genomic_DNA"/>
</dbReference>
<dbReference type="PANTHER" id="PTHR24960:SF85">
    <property type="entry name" value="POLYFERREDOXIN PROTEIN VHUB"/>
    <property type="match status" value="1"/>
</dbReference>
<dbReference type="eggNOG" id="COG1036">
    <property type="taxonomic scope" value="Bacteria"/>
</dbReference>
<dbReference type="InterPro" id="IPR017900">
    <property type="entry name" value="4Fe4S_Fe_S_CS"/>
</dbReference>
<name>L0F996_DESDL</name>
<evidence type="ECO:0000313" key="9">
    <source>
        <dbReference type="Proteomes" id="UP000010797"/>
    </source>
</evidence>